<dbReference type="Proteomes" id="UP001415857">
    <property type="component" value="Unassembled WGS sequence"/>
</dbReference>
<evidence type="ECO:0000256" key="4">
    <source>
        <dbReference type="ARBA" id="ARBA00022722"/>
    </source>
</evidence>
<dbReference type="AlphaFoldDB" id="A0AAP0N4T9"/>
<evidence type="ECO:0000256" key="2">
    <source>
        <dbReference type="ARBA" id="ARBA00004123"/>
    </source>
</evidence>
<evidence type="ECO:0000256" key="8">
    <source>
        <dbReference type="SAM" id="Phobius"/>
    </source>
</evidence>
<evidence type="ECO:0000259" key="9">
    <source>
        <dbReference type="Pfam" id="PF13359"/>
    </source>
</evidence>
<keyword evidence="7" id="KW-0539">Nucleus</keyword>
<feature type="domain" description="DDE Tnp4" evidence="9">
    <location>
        <begin position="186"/>
        <end position="306"/>
    </location>
</feature>
<accession>A0AAP0N4T9</accession>
<keyword evidence="8" id="KW-0472">Membrane</keyword>
<evidence type="ECO:0000256" key="6">
    <source>
        <dbReference type="ARBA" id="ARBA00022801"/>
    </source>
</evidence>
<keyword evidence="4" id="KW-0540">Nuclease</keyword>
<keyword evidence="12" id="KW-1185">Reference proteome</keyword>
<comment type="caution">
    <text evidence="11">The sequence shown here is derived from an EMBL/GenBank/DDBJ whole genome shotgun (WGS) entry which is preliminary data.</text>
</comment>
<dbReference type="InterPro" id="IPR058353">
    <property type="entry name" value="DUF8040"/>
</dbReference>
<feature type="transmembrane region" description="Helical" evidence="8">
    <location>
        <begin position="18"/>
        <end position="42"/>
    </location>
</feature>
<keyword evidence="8" id="KW-1133">Transmembrane helix</keyword>
<evidence type="ECO:0000313" key="11">
    <source>
        <dbReference type="EMBL" id="KAK9266598.1"/>
    </source>
</evidence>
<keyword evidence="5" id="KW-0479">Metal-binding</keyword>
<keyword evidence="8" id="KW-0812">Transmembrane</keyword>
<dbReference type="PANTHER" id="PTHR22930">
    <property type="match status" value="1"/>
</dbReference>
<dbReference type="GO" id="GO:0004518">
    <property type="term" value="F:nuclease activity"/>
    <property type="evidence" value="ECO:0007669"/>
    <property type="project" value="UniProtKB-KW"/>
</dbReference>
<evidence type="ECO:0000256" key="7">
    <source>
        <dbReference type="ARBA" id="ARBA00023242"/>
    </source>
</evidence>
<organism evidence="11 12">
    <name type="scientific">Liquidambar formosana</name>
    <name type="common">Formosan gum</name>
    <dbReference type="NCBI Taxonomy" id="63359"/>
    <lineage>
        <taxon>Eukaryota</taxon>
        <taxon>Viridiplantae</taxon>
        <taxon>Streptophyta</taxon>
        <taxon>Embryophyta</taxon>
        <taxon>Tracheophyta</taxon>
        <taxon>Spermatophyta</taxon>
        <taxon>Magnoliopsida</taxon>
        <taxon>eudicotyledons</taxon>
        <taxon>Gunneridae</taxon>
        <taxon>Pentapetalae</taxon>
        <taxon>Saxifragales</taxon>
        <taxon>Altingiaceae</taxon>
        <taxon>Liquidambar</taxon>
    </lineage>
</organism>
<sequence length="306" mass="35671">MSYCYTDMADDSIDEAEVIILLMKMKANFIFVLAIFLGILCATRERHYLKYILKNRVDHRMESRVDNIRRLLCEGDGAFVNQLRMDMRTFKLLCSLLRTFGRLTDTKNMSVEEQVGMFLHILAHHVKNRVINFRFVRSGETVSRHFNSVLNAVLRLEKILFKTPEPITETCTEERWRLFKNCLGALDGTYIRMKVPEIDKPRYRTRKGELATNVLAVCSKDMQFIYVLPGWEGSAADSRVLRDAVNRRHGLKVPTGYYYLVDAGYTNGQGFLAPYRQTRYHLSEWREGRAPATAQEFFNMKHSSIR</sequence>
<reference evidence="11 12" key="1">
    <citation type="journal article" date="2024" name="Plant J.">
        <title>Genome sequences and population genomics reveal climatic adaptation and genomic divergence between two closely related sweetgum species.</title>
        <authorList>
            <person name="Xu W.Q."/>
            <person name="Ren C.Q."/>
            <person name="Zhang X.Y."/>
            <person name="Comes H.P."/>
            <person name="Liu X.H."/>
            <person name="Li Y.G."/>
            <person name="Kettle C.J."/>
            <person name="Jalonen R."/>
            <person name="Gaisberger H."/>
            <person name="Ma Y.Z."/>
            <person name="Qiu Y.X."/>
        </authorList>
    </citation>
    <scope>NUCLEOTIDE SEQUENCE [LARGE SCALE GENOMIC DNA]</scope>
    <source>
        <strain evidence="11">Hangzhou</strain>
    </source>
</reference>
<comment type="cofactor">
    <cofactor evidence="1">
        <name>a divalent metal cation</name>
        <dbReference type="ChEBI" id="CHEBI:60240"/>
    </cofactor>
</comment>
<dbReference type="InterPro" id="IPR027806">
    <property type="entry name" value="HARBI1_dom"/>
</dbReference>
<evidence type="ECO:0000259" key="10">
    <source>
        <dbReference type="Pfam" id="PF26138"/>
    </source>
</evidence>
<dbReference type="EMBL" id="JBBPBK010000098">
    <property type="protein sequence ID" value="KAK9266598.1"/>
    <property type="molecule type" value="Genomic_DNA"/>
</dbReference>
<evidence type="ECO:0000313" key="12">
    <source>
        <dbReference type="Proteomes" id="UP001415857"/>
    </source>
</evidence>
<evidence type="ECO:0000256" key="5">
    <source>
        <dbReference type="ARBA" id="ARBA00022723"/>
    </source>
</evidence>
<comment type="similarity">
    <text evidence="3">Belongs to the HARBI1 family.</text>
</comment>
<dbReference type="PANTHER" id="PTHR22930:SF293">
    <property type="entry name" value="PROTEIN ALP1-LIKE"/>
    <property type="match status" value="1"/>
</dbReference>
<dbReference type="Pfam" id="PF13359">
    <property type="entry name" value="DDE_Tnp_4"/>
    <property type="match status" value="1"/>
</dbReference>
<dbReference type="GO" id="GO:0005634">
    <property type="term" value="C:nucleus"/>
    <property type="evidence" value="ECO:0007669"/>
    <property type="project" value="UniProtKB-SubCell"/>
</dbReference>
<evidence type="ECO:0000256" key="3">
    <source>
        <dbReference type="ARBA" id="ARBA00006958"/>
    </source>
</evidence>
<keyword evidence="6" id="KW-0378">Hydrolase</keyword>
<dbReference type="Pfam" id="PF26138">
    <property type="entry name" value="DUF8040"/>
    <property type="match status" value="1"/>
</dbReference>
<dbReference type="GO" id="GO:0016787">
    <property type="term" value="F:hydrolase activity"/>
    <property type="evidence" value="ECO:0007669"/>
    <property type="project" value="UniProtKB-KW"/>
</dbReference>
<evidence type="ECO:0008006" key="13">
    <source>
        <dbReference type="Google" id="ProtNLM"/>
    </source>
</evidence>
<proteinExistence type="inferred from homology"/>
<protein>
    <recommendedName>
        <fullName evidence="13">Transposase</fullName>
    </recommendedName>
</protein>
<feature type="domain" description="DUF8040" evidence="10">
    <location>
        <begin position="68"/>
        <end position="154"/>
    </location>
</feature>
<gene>
    <name evidence="11" type="ORF">L1049_027336</name>
</gene>
<dbReference type="GO" id="GO:0046872">
    <property type="term" value="F:metal ion binding"/>
    <property type="evidence" value="ECO:0007669"/>
    <property type="project" value="UniProtKB-KW"/>
</dbReference>
<name>A0AAP0N4T9_LIQFO</name>
<dbReference type="InterPro" id="IPR045249">
    <property type="entry name" value="HARBI1-like"/>
</dbReference>
<comment type="subcellular location">
    <subcellularLocation>
        <location evidence="2">Nucleus</location>
    </subcellularLocation>
</comment>
<evidence type="ECO:0000256" key="1">
    <source>
        <dbReference type="ARBA" id="ARBA00001968"/>
    </source>
</evidence>